<dbReference type="GO" id="GO:0005524">
    <property type="term" value="F:ATP binding"/>
    <property type="evidence" value="ECO:0007669"/>
    <property type="project" value="InterPro"/>
</dbReference>
<accession>A0A820HFT7</accession>
<reference evidence="2" key="1">
    <citation type="submission" date="2021-02" db="EMBL/GenBank/DDBJ databases">
        <authorList>
            <person name="Nowell W R."/>
        </authorList>
    </citation>
    <scope>NUCLEOTIDE SEQUENCE</scope>
</reference>
<dbReference type="EMBL" id="CAJOBD010034103">
    <property type="protein sequence ID" value="CAF4295442.1"/>
    <property type="molecule type" value="Genomic_DNA"/>
</dbReference>
<dbReference type="AlphaFoldDB" id="A0A820HFT7"/>
<sequence length="75" mass="8074">MAGPTGCGKSTLLDILAGRKDSHGLTGNVLVSGKSRPASFKDTVGYVIQDGTRYQFVCYIDMTFLFFSPPDTPLI</sequence>
<evidence type="ECO:0000313" key="2">
    <source>
        <dbReference type="EMBL" id="CAF4295442.1"/>
    </source>
</evidence>
<dbReference type="SUPFAM" id="SSF52540">
    <property type="entry name" value="P-loop containing nucleoside triphosphate hydrolases"/>
    <property type="match status" value="1"/>
</dbReference>
<evidence type="ECO:0000313" key="3">
    <source>
        <dbReference type="Proteomes" id="UP000663836"/>
    </source>
</evidence>
<comment type="caution">
    <text evidence="2">The sequence shown here is derived from an EMBL/GenBank/DDBJ whole genome shotgun (WGS) entry which is preliminary data.</text>
</comment>
<dbReference type="Gene3D" id="3.40.50.300">
    <property type="entry name" value="P-loop containing nucleotide triphosphate hydrolases"/>
    <property type="match status" value="1"/>
</dbReference>
<dbReference type="InterPro" id="IPR027417">
    <property type="entry name" value="P-loop_NTPase"/>
</dbReference>
<organism evidence="2 3">
    <name type="scientific">Rotaria sordida</name>
    <dbReference type="NCBI Taxonomy" id="392033"/>
    <lineage>
        <taxon>Eukaryota</taxon>
        <taxon>Metazoa</taxon>
        <taxon>Spiralia</taxon>
        <taxon>Gnathifera</taxon>
        <taxon>Rotifera</taxon>
        <taxon>Eurotatoria</taxon>
        <taxon>Bdelloidea</taxon>
        <taxon>Philodinida</taxon>
        <taxon>Philodinidae</taxon>
        <taxon>Rotaria</taxon>
    </lineage>
</organism>
<dbReference type="Proteomes" id="UP000663836">
    <property type="component" value="Unassembled WGS sequence"/>
</dbReference>
<feature type="domain" description="ABC transporter" evidence="1">
    <location>
        <begin position="2"/>
        <end position="50"/>
    </location>
</feature>
<proteinExistence type="predicted"/>
<name>A0A820HFT7_9BILA</name>
<dbReference type="GO" id="GO:0016887">
    <property type="term" value="F:ATP hydrolysis activity"/>
    <property type="evidence" value="ECO:0007669"/>
    <property type="project" value="InterPro"/>
</dbReference>
<evidence type="ECO:0000259" key="1">
    <source>
        <dbReference type="Pfam" id="PF00005"/>
    </source>
</evidence>
<gene>
    <name evidence="2" type="ORF">JBS370_LOCUS40204</name>
</gene>
<dbReference type="Pfam" id="PF00005">
    <property type="entry name" value="ABC_tran"/>
    <property type="match status" value="1"/>
</dbReference>
<protein>
    <recommendedName>
        <fullName evidence="1">ABC transporter domain-containing protein</fullName>
    </recommendedName>
</protein>
<feature type="non-terminal residue" evidence="2">
    <location>
        <position position="1"/>
    </location>
</feature>
<dbReference type="InterPro" id="IPR003439">
    <property type="entry name" value="ABC_transporter-like_ATP-bd"/>
</dbReference>